<name>A0ACD4DL51_9NOCA</name>
<proteinExistence type="predicted"/>
<accession>A0ACD4DL51</accession>
<dbReference type="EMBL" id="CP107551">
    <property type="protein sequence ID" value="UYP20701.1"/>
    <property type="molecule type" value="Genomic_DNA"/>
</dbReference>
<dbReference type="Proteomes" id="UP001156484">
    <property type="component" value="Chromosome"/>
</dbReference>
<evidence type="ECO:0000313" key="2">
    <source>
        <dbReference type="Proteomes" id="UP001156484"/>
    </source>
</evidence>
<organism evidence="1 2">
    <name type="scientific">Rhodococcus sacchari</name>
    <dbReference type="NCBI Taxonomy" id="2962047"/>
    <lineage>
        <taxon>Bacteria</taxon>
        <taxon>Bacillati</taxon>
        <taxon>Actinomycetota</taxon>
        <taxon>Actinomycetes</taxon>
        <taxon>Mycobacteriales</taxon>
        <taxon>Nocardiaceae</taxon>
        <taxon>Rhodococcus</taxon>
    </lineage>
</organism>
<sequence>MTQNLDRSHNSGQTPASTPAATSASRRVRARLARRITGQRGTNLKPVLEPLVTIHRELYPKADLSQLQRAYDVAEERHANQKRKSGDPYITHPLAVATILAELGMDTTTLVAALLHDTVEDTGYSLDQLTAEFGEEVAHLVDGVTKLDKVVLGSAAEGETIRKMIIAMARDPRVLVIKVADRLHNMRTMRFLPPEKQARKARETLEVIAPLAHRLGMATVKWELEDLAFAILHPKKYEEIVRLVATRAPSRDTYLAKVRDEIGRTLSASRIDAVVEGRPKHYWSIYQKMIVKGRDFDDIHDLVGVRILCNEIRDCYAAVGVVHSLWQPMAGRFKDYIAQPRYGVYQSLHTTVIGPEGKPLEVQIRTHEMHRTAEFGIAAHWRYKETKGRHSGDVAELDDMAWMRQLLDWQREAADPGEFLESLRYDLAVKEIFVFTPKGDVVTLPSGSTPVDFAYAVHTEVGHRCIGARVNGRLVALERKLENGEVVEVFTSKDPNAGPSRDWQAFVVSPRAKAKIRQWFAKERREEALESGKDAIAKEVRRVGLPLQRLMNADLMLAVAKELRYADVSALYTAVGEHHVSAHHVVQRLVALLGGVGGVEEELAERSTPSTIPTRSRQSGDSGVLVPGAPGTVSKLAKCCTPVPGDEIMGFVTRTGAVSVHRTDCTNADSLRQQSERIIEVQWAPSPSSVFLVAIQIEALDRHRLLSDVTKALADEKVNILSASVTTTGDRVAVSRFTFEMGDPKHLGHVLNVVRNVEGVYDVYRVTSAA</sequence>
<keyword evidence="2" id="KW-1185">Reference proteome</keyword>
<evidence type="ECO:0000313" key="1">
    <source>
        <dbReference type="EMBL" id="UYP20701.1"/>
    </source>
</evidence>
<protein>
    <submittedName>
        <fullName evidence="1">RelA/SpoT family protein</fullName>
    </submittedName>
</protein>
<gene>
    <name evidence="1" type="ORF">OED52_09385</name>
</gene>
<reference evidence="1" key="1">
    <citation type="submission" date="2022-10" db="EMBL/GenBank/DDBJ databases">
        <title>Rhodococcus ferula Z13 complete genome.</title>
        <authorList>
            <person name="Long X."/>
            <person name="Zang M."/>
        </authorList>
    </citation>
    <scope>NUCLEOTIDE SEQUENCE</scope>
    <source>
        <strain evidence="1">Z13</strain>
    </source>
</reference>